<dbReference type="FunFam" id="2.40.50.140:FF:000203">
    <property type="entry name" value="TEN1 subunit of CST complex"/>
    <property type="match status" value="1"/>
</dbReference>
<dbReference type="Proteomes" id="UP001044222">
    <property type="component" value="Unassembled WGS sequence"/>
</dbReference>
<reference evidence="11" key="1">
    <citation type="submission" date="2021-01" db="EMBL/GenBank/DDBJ databases">
        <title>A chromosome-scale assembly of European eel, Anguilla anguilla.</title>
        <authorList>
            <person name="Henkel C."/>
            <person name="Jong-Raadsen S.A."/>
            <person name="Dufour S."/>
            <person name="Weltzien F.-A."/>
            <person name="Palstra A.P."/>
            <person name="Pelster B."/>
            <person name="Spaink H.P."/>
            <person name="Van Den Thillart G.E."/>
            <person name="Jansen H."/>
            <person name="Zahm M."/>
            <person name="Klopp C."/>
            <person name="Cedric C."/>
            <person name="Louis A."/>
            <person name="Berthelot C."/>
            <person name="Parey E."/>
            <person name="Roest Crollius H."/>
            <person name="Montfort J."/>
            <person name="Robinson-Rechavi M."/>
            <person name="Bucao C."/>
            <person name="Bouchez O."/>
            <person name="Gislard M."/>
            <person name="Lluch J."/>
            <person name="Milhes M."/>
            <person name="Lampietro C."/>
            <person name="Lopez Roques C."/>
            <person name="Donnadieu C."/>
            <person name="Braasch I."/>
            <person name="Desvignes T."/>
            <person name="Postlethwait J."/>
            <person name="Bobe J."/>
            <person name="Guiguen Y."/>
            <person name="Dirks R."/>
        </authorList>
    </citation>
    <scope>NUCLEOTIDE SEQUENCE</scope>
    <source>
        <strain evidence="11">Tag_6206</strain>
        <tissue evidence="11">Liver</tissue>
    </source>
</reference>
<comment type="subcellular location">
    <subcellularLocation>
        <location evidence="2">Chromosome</location>
        <location evidence="2">Telomere</location>
    </subcellularLocation>
    <subcellularLocation>
        <location evidence="1">Nucleus</location>
    </subcellularLocation>
</comment>
<evidence type="ECO:0000256" key="5">
    <source>
        <dbReference type="ARBA" id="ARBA00023125"/>
    </source>
</evidence>
<dbReference type="GO" id="GO:0010521">
    <property type="term" value="F:telomerase inhibitor activity"/>
    <property type="evidence" value="ECO:0007669"/>
    <property type="project" value="TreeGrafter"/>
</dbReference>
<dbReference type="GO" id="GO:0003697">
    <property type="term" value="F:single-stranded DNA binding"/>
    <property type="evidence" value="ECO:0007669"/>
    <property type="project" value="InterPro"/>
</dbReference>
<dbReference type="Gene3D" id="2.40.50.140">
    <property type="entry name" value="Nucleic acid-binding proteins"/>
    <property type="match status" value="1"/>
</dbReference>
<proteinExistence type="inferred from homology"/>
<evidence type="ECO:0000256" key="3">
    <source>
        <dbReference type="ARBA" id="ARBA00022454"/>
    </source>
</evidence>
<evidence type="ECO:0000256" key="2">
    <source>
        <dbReference type="ARBA" id="ARBA00004574"/>
    </source>
</evidence>
<evidence type="ECO:0000256" key="4">
    <source>
        <dbReference type="ARBA" id="ARBA00022895"/>
    </source>
</evidence>
<evidence type="ECO:0000256" key="10">
    <source>
        <dbReference type="ARBA" id="ARBA00079840"/>
    </source>
</evidence>
<dbReference type="InterPro" id="IPR012340">
    <property type="entry name" value="NA-bd_OB-fold"/>
</dbReference>
<evidence type="ECO:0000256" key="9">
    <source>
        <dbReference type="ARBA" id="ARBA00078215"/>
    </source>
</evidence>
<keyword evidence="4" id="KW-0779">Telomere</keyword>
<dbReference type="EMBL" id="JAFIRN010000002">
    <property type="protein sequence ID" value="KAG5853744.1"/>
    <property type="molecule type" value="Genomic_DNA"/>
</dbReference>
<keyword evidence="3" id="KW-0158">Chromosome</keyword>
<comment type="similarity">
    <text evidence="7">Belongs to the TEN1 family.</text>
</comment>
<comment type="caution">
    <text evidence="11">The sequence shown here is derived from an EMBL/GenBank/DDBJ whole genome shotgun (WGS) entry which is preliminary data.</text>
</comment>
<protein>
    <recommendedName>
        <fullName evidence="8">CST complex subunit TEN1</fullName>
    </recommendedName>
    <alternativeName>
        <fullName evidence="10">Protein telomeric pathways with STN1 homolog</fullName>
    </alternativeName>
    <alternativeName>
        <fullName evidence="9">Telomere length regulation protein TEN1 homolog</fullName>
    </alternativeName>
</protein>
<dbReference type="GO" id="GO:0032211">
    <property type="term" value="P:negative regulation of telomere maintenance via telomerase"/>
    <property type="evidence" value="ECO:0007669"/>
    <property type="project" value="TreeGrafter"/>
</dbReference>
<dbReference type="GO" id="GO:1990879">
    <property type="term" value="C:CST complex"/>
    <property type="evidence" value="ECO:0007669"/>
    <property type="project" value="InterPro"/>
</dbReference>
<evidence type="ECO:0000256" key="1">
    <source>
        <dbReference type="ARBA" id="ARBA00004123"/>
    </source>
</evidence>
<dbReference type="PANTHER" id="PTHR33905:SF1">
    <property type="entry name" value="CST COMPLEX SUBUNIT TEN1"/>
    <property type="match status" value="1"/>
</dbReference>
<keyword evidence="5" id="KW-0238">DNA-binding</keyword>
<keyword evidence="6" id="KW-0539">Nucleus</keyword>
<evidence type="ECO:0000313" key="12">
    <source>
        <dbReference type="Proteomes" id="UP001044222"/>
    </source>
</evidence>
<dbReference type="InterPro" id="IPR029146">
    <property type="entry name" value="Ten1_animal_plant"/>
</dbReference>
<evidence type="ECO:0000256" key="8">
    <source>
        <dbReference type="ARBA" id="ARBA00068173"/>
    </source>
</evidence>
<dbReference type="PANTHER" id="PTHR33905">
    <property type="entry name" value="CST COMPLEX SUBUNIT TEN1"/>
    <property type="match status" value="1"/>
</dbReference>
<sequence>MLPAPGVFHFPWEISSGAIQEGTTVRTFGRLRHYQPADSRATLSSHYAATQHQVVVHTGFVEPFHPILEAQYVVLGELEITEGDGLMVRARVLNCVDGVDLAILQSAINEQRRYFRDRGGNDIQQPPP</sequence>
<evidence type="ECO:0000313" key="11">
    <source>
        <dbReference type="EMBL" id="KAG5853744.1"/>
    </source>
</evidence>
<dbReference type="AlphaFoldDB" id="A0A9D3MRC8"/>
<dbReference type="Pfam" id="PF15490">
    <property type="entry name" value="Ten1_2"/>
    <property type="match status" value="1"/>
</dbReference>
<accession>A0A9D3MRC8</accession>
<name>A0A9D3MRC8_ANGAN</name>
<gene>
    <name evidence="11" type="ORF">ANANG_G00029520</name>
</gene>
<dbReference type="GO" id="GO:0042162">
    <property type="term" value="F:telomeric DNA binding"/>
    <property type="evidence" value="ECO:0007669"/>
    <property type="project" value="TreeGrafter"/>
</dbReference>
<evidence type="ECO:0000256" key="7">
    <source>
        <dbReference type="ARBA" id="ARBA00061044"/>
    </source>
</evidence>
<organism evidence="11 12">
    <name type="scientific">Anguilla anguilla</name>
    <name type="common">European freshwater eel</name>
    <name type="synonym">Muraena anguilla</name>
    <dbReference type="NCBI Taxonomy" id="7936"/>
    <lineage>
        <taxon>Eukaryota</taxon>
        <taxon>Metazoa</taxon>
        <taxon>Chordata</taxon>
        <taxon>Craniata</taxon>
        <taxon>Vertebrata</taxon>
        <taxon>Euteleostomi</taxon>
        <taxon>Actinopterygii</taxon>
        <taxon>Neopterygii</taxon>
        <taxon>Teleostei</taxon>
        <taxon>Anguilliformes</taxon>
        <taxon>Anguillidae</taxon>
        <taxon>Anguilla</taxon>
    </lineage>
</organism>
<evidence type="ECO:0000256" key="6">
    <source>
        <dbReference type="ARBA" id="ARBA00023242"/>
    </source>
</evidence>
<keyword evidence="12" id="KW-1185">Reference proteome</keyword>